<keyword evidence="3 6" id="KW-0812">Transmembrane</keyword>
<keyword evidence="4 6" id="KW-1133">Transmembrane helix</keyword>
<feature type="transmembrane region" description="Helical" evidence="6">
    <location>
        <begin position="21"/>
        <end position="37"/>
    </location>
</feature>
<dbReference type="EMBL" id="JASBAO010000001">
    <property type="protein sequence ID" value="MDI2091750.1"/>
    <property type="molecule type" value="Genomic_DNA"/>
</dbReference>
<dbReference type="Gene3D" id="1.20.1250.20">
    <property type="entry name" value="MFS general substrate transporter like domains"/>
    <property type="match status" value="2"/>
</dbReference>
<feature type="transmembrane region" description="Helical" evidence="6">
    <location>
        <begin position="293"/>
        <end position="312"/>
    </location>
</feature>
<feature type="transmembrane region" description="Helical" evidence="6">
    <location>
        <begin position="57"/>
        <end position="78"/>
    </location>
</feature>
<comment type="subcellular location">
    <subcellularLocation>
        <location evidence="1">Cell inner membrane</location>
        <topology evidence="1">Multi-pass membrane protein</topology>
    </subcellularLocation>
</comment>
<evidence type="ECO:0000259" key="7">
    <source>
        <dbReference type="PROSITE" id="PS50850"/>
    </source>
</evidence>
<evidence type="ECO:0000256" key="3">
    <source>
        <dbReference type="ARBA" id="ARBA00022692"/>
    </source>
</evidence>
<feature type="transmembrane region" description="Helical" evidence="6">
    <location>
        <begin position="254"/>
        <end position="273"/>
    </location>
</feature>
<keyword evidence="9" id="KW-1185">Reference proteome</keyword>
<feature type="transmembrane region" description="Helical" evidence="6">
    <location>
        <begin position="204"/>
        <end position="223"/>
    </location>
</feature>
<dbReference type="InterPro" id="IPR036259">
    <property type="entry name" value="MFS_trans_sf"/>
</dbReference>
<sequence>MNKNIKQFSDGYLQTTPKFQFFLLCLIFTLIGAPVSLNDILITQFKSVFNLSDFSSVLIQSVYYGGYFLIAIPASLIIKRTSYKITILIGLLIYSIGCLLFYPASSLATYTVFLAAIMIMAFGLSILETTSTTYSAMLGPHDYTTLRLNISQIFLPIGSIIGIFMGKYLIFQEGKSLKSQAVSLSPEQYNDFQLQQLLYTLQPYKYIVIALAIIFIFILITSYPDCKPTNKITHVAERPTLIQTLRYLIKNKSFCSGVFTQFIYAGMQASVWSFTIRLALELGEVNEREASNFMLYSCTCFFIGKFIANIFISRFPPKLVLFVYSVLGTFTLLYITFSSSFWGVYAAIFSSILMGPCWPTIFADNLEAVEKRYIETAGAITVMSIVGGAVIPAIQGFASDVLHSMHEAFIVPSCCFMIIALYFFREYSKEKTNLP</sequence>
<evidence type="ECO:0000256" key="6">
    <source>
        <dbReference type="SAM" id="Phobius"/>
    </source>
</evidence>
<dbReference type="RefSeq" id="WP_281448835.1">
    <property type="nucleotide sequence ID" value="NZ_JASBAO010000001.1"/>
</dbReference>
<evidence type="ECO:0000256" key="4">
    <source>
        <dbReference type="ARBA" id="ARBA00022989"/>
    </source>
</evidence>
<dbReference type="SUPFAM" id="SSF103473">
    <property type="entry name" value="MFS general substrate transporter"/>
    <property type="match status" value="1"/>
</dbReference>
<evidence type="ECO:0000256" key="1">
    <source>
        <dbReference type="ARBA" id="ARBA00004429"/>
    </source>
</evidence>
<dbReference type="CDD" id="cd17394">
    <property type="entry name" value="MFS_FucP_like"/>
    <property type="match status" value="1"/>
</dbReference>
<evidence type="ECO:0000256" key="2">
    <source>
        <dbReference type="ARBA" id="ARBA00022475"/>
    </source>
</evidence>
<feature type="domain" description="Major facilitator superfamily (MFS) profile" evidence="7">
    <location>
        <begin position="20"/>
        <end position="431"/>
    </location>
</feature>
<dbReference type="PROSITE" id="PS50850">
    <property type="entry name" value="MFS"/>
    <property type="match status" value="1"/>
</dbReference>
<feature type="transmembrane region" description="Helical" evidence="6">
    <location>
        <begin position="108"/>
        <end position="127"/>
    </location>
</feature>
<feature type="transmembrane region" description="Helical" evidence="6">
    <location>
        <begin position="373"/>
        <end position="394"/>
    </location>
</feature>
<reference evidence="8" key="1">
    <citation type="submission" date="2023-05" db="EMBL/GenBank/DDBJ databases">
        <title>Whole genome sequence of Commensalibacter sp.</title>
        <authorList>
            <person name="Charoenyingcharoen P."/>
            <person name="Yukphan P."/>
        </authorList>
    </citation>
    <scope>NUCLEOTIDE SEQUENCE</scope>
    <source>
        <strain evidence="8">TBRC 16381</strain>
    </source>
</reference>
<dbReference type="InterPro" id="IPR011701">
    <property type="entry name" value="MFS"/>
</dbReference>
<proteinExistence type="predicted"/>
<name>A0ABT6Q3Z9_9PROT</name>
<evidence type="ECO:0000313" key="8">
    <source>
        <dbReference type="EMBL" id="MDI2091750.1"/>
    </source>
</evidence>
<dbReference type="Proteomes" id="UP001431634">
    <property type="component" value="Unassembled WGS sequence"/>
</dbReference>
<feature type="transmembrane region" description="Helical" evidence="6">
    <location>
        <begin position="148"/>
        <end position="170"/>
    </location>
</feature>
<dbReference type="PANTHER" id="PTHR43702">
    <property type="entry name" value="L-FUCOSE-PROTON SYMPORTER"/>
    <property type="match status" value="1"/>
</dbReference>
<gene>
    <name evidence="8" type="primary">fucP</name>
    <name evidence="8" type="ORF">QJV27_10280</name>
</gene>
<feature type="transmembrane region" description="Helical" evidence="6">
    <location>
        <begin position="406"/>
        <end position="424"/>
    </location>
</feature>
<protein>
    <submittedName>
        <fullName evidence="8">L-fucose:H+ symporter permease</fullName>
    </submittedName>
</protein>
<organism evidence="8 9">
    <name type="scientific">Commensalibacter oyaizuii</name>
    <dbReference type="NCBI Taxonomy" id="3043873"/>
    <lineage>
        <taxon>Bacteria</taxon>
        <taxon>Pseudomonadati</taxon>
        <taxon>Pseudomonadota</taxon>
        <taxon>Alphaproteobacteria</taxon>
        <taxon>Acetobacterales</taxon>
        <taxon>Acetobacteraceae</taxon>
    </lineage>
</organism>
<dbReference type="InterPro" id="IPR020846">
    <property type="entry name" value="MFS_dom"/>
</dbReference>
<dbReference type="PANTHER" id="PTHR43702:SF11">
    <property type="entry name" value="L-FUCOSE-PROTON SYMPORTER"/>
    <property type="match status" value="1"/>
</dbReference>
<dbReference type="Pfam" id="PF07690">
    <property type="entry name" value="MFS_1"/>
    <property type="match status" value="1"/>
</dbReference>
<keyword evidence="5 6" id="KW-0472">Membrane</keyword>
<dbReference type="InterPro" id="IPR005275">
    <property type="entry name" value="Lfuc_symporter_FucP"/>
</dbReference>
<feature type="transmembrane region" description="Helical" evidence="6">
    <location>
        <begin position="343"/>
        <end position="361"/>
    </location>
</feature>
<feature type="transmembrane region" description="Helical" evidence="6">
    <location>
        <begin position="85"/>
        <end position="102"/>
    </location>
</feature>
<comment type="caution">
    <text evidence="8">The sequence shown here is derived from an EMBL/GenBank/DDBJ whole genome shotgun (WGS) entry which is preliminary data.</text>
</comment>
<accession>A0ABT6Q3Z9</accession>
<evidence type="ECO:0000256" key="5">
    <source>
        <dbReference type="ARBA" id="ARBA00023136"/>
    </source>
</evidence>
<dbReference type="InterPro" id="IPR050375">
    <property type="entry name" value="MFS_TsgA-like"/>
</dbReference>
<keyword evidence="2" id="KW-1003">Cell membrane</keyword>
<feature type="transmembrane region" description="Helical" evidence="6">
    <location>
        <begin position="319"/>
        <end position="337"/>
    </location>
</feature>
<dbReference type="NCBIfam" id="TIGR00885">
    <property type="entry name" value="fucP"/>
    <property type="match status" value="1"/>
</dbReference>
<evidence type="ECO:0000313" key="9">
    <source>
        <dbReference type="Proteomes" id="UP001431634"/>
    </source>
</evidence>